<dbReference type="STRING" id="43335.A0A4U5QYZ1"/>
<feature type="region of interest" description="Disordered" evidence="1">
    <location>
        <begin position="1"/>
        <end position="74"/>
    </location>
</feature>
<comment type="caution">
    <text evidence="3">The sequence shown here is derived from an EMBL/GenBank/DDBJ whole genome shotgun (WGS) entry which is preliminary data.</text>
</comment>
<proteinExistence type="predicted"/>
<sequence length="217" mass="24787">MQQRPPAPTSFPSPHSQDAPLTRQTMEPASHSTTKNHPANPKPSPAAPTKPSQQTQRPLNLDNHPPETTTPNTLAERVRVTDTSTRFTLDLIPRQQAGNRLKISEEVLMDTAEQWNRCMVGFFPGFKMPYHTVNTIASQAWKHRGLKLVMTTSNGFMIFRFKSETEMQAILEKGPWMFGGKTIVLQQWHPRYQFDKNKISKIPVWIPLYGLPFPLWS</sequence>
<evidence type="ECO:0000256" key="1">
    <source>
        <dbReference type="SAM" id="MobiDB-lite"/>
    </source>
</evidence>
<accession>A0A4U5QYZ1</accession>
<dbReference type="InterPro" id="IPR025558">
    <property type="entry name" value="DUF4283"/>
</dbReference>
<reference evidence="3" key="1">
    <citation type="submission" date="2018-10" db="EMBL/GenBank/DDBJ databases">
        <title>Population genomic analysis revealed the cold adaptation of white poplar.</title>
        <authorList>
            <person name="Liu Y.-J."/>
        </authorList>
    </citation>
    <scope>NUCLEOTIDE SEQUENCE [LARGE SCALE GENOMIC DNA]</scope>
    <source>
        <strain evidence="3">PAL-ZL1</strain>
    </source>
</reference>
<dbReference type="PANTHER" id="PTHR31286:SF99">
    <property type="entry name" value="DUF4283 DOMAIN-CONTAINING PROTEIN"/>
    <property type="match status" value="1"/>
</dbReference>
<feature type="compositionally biased region" description="Pro residues" evidence="1">
    <location>
        <begin position="1"/>
        <end position="11"/>
    </location>
</feature>
<dbReference type="Pfam" id="PF14111">
    <property type="entry name" value="DUF4283"/>
    <property type="match status" value="1"/>
</dbReference>
<feature type="domain" description="DUF4283" evidence="2">
    <location>
        <begin position="112"/>
        <end position="195"/>
    </location>
</feature>
<name>A0A4U5QYZ1_POPAL</name>
<dbReference type="InterPro" id="IPR040256">
    <property type="entry name" value="At4g02000-like"/>
</dbReference>
<evidence type="ECO:0000313" key="3">
    <source>
        <dbReference type="EMBL" id="TKS14917.1"/>
    </source>
</evidence>
<dbReference type="PANTHER" id="PTHR31286">
    <property type="entry name" value="GLYCINE-RICH CELL WALL STRUCTURAL PROTEIN 1.8-LIKE"/>
    <property type="match status" value="1"/>
</dbReference>
<dbReference type="AlphaFoldDB" id="A0A4U5QYZ1"/>
<organism evidence="3">
    <name type="scientific">Populus alba</name>
    <name type="common">White poplar</name>
    <dbReference type="NCBI Taxonomy" id="43335"/>
    <lineage>
        <taxon>Eukaryota</taxon>
        <taxon>Viridiplantae</taxon>
        <taxon>Streptophyta</taxon>
        <taxon>Embryophyta</taxon>
        <taxon>Tracheophyta</taxon>
        <taxon>Spermatophyta</taxon>
        <taxon>Magnoliopsida</taxon>
        <taxon>eudicotyledons</taxon>
        <taxon>Gunneridae</taxon>
        <taxon>Pentapetalae</taxon>
        <taxon>rosids</taxon>
        <taxon>fabids</taxon>
        <taxon>Malpighiales</taxon>
        <taxon>Salicaceae</taxon>
        <taxon>Saliceae</taxon>
        <taxon>Populus</taxon>
    </lineage>
</organism>
<gene>
    <name evidence="3" type="ORF">D5086_0000038770</name>
</gene>
<dbReference type="EMBL" id="RCHU01000105">
    <property type="protein sequence ID" value="TKS14917.1"/>
    <property type="molecule type" value="Genomic_DNA"/>
</dbReference>
<evidence type="ECO:0000259" key="2">
    <source>
        <dbReference type="Pfam" id="PF14111"/>
    </source>
</evidence>
<feature type="compositionally biased region" description="Polar residues" evidence="1">
    <location>
        <begin position="22"/>
        <end position="33"/>
    </location>
</feature>
<protein>
    <recommendedName>
        <fullName evidence="2">DUF4283 domain-containing protein</fullName>
    </recommendedName>
</protein>